<protein>
    <submittedName>
        <fullName evidence="1">Uncharacterized protein</fullName>
    </submittedName>
</protein>
<organism evidence="1 2">
    <name type="scientific">Paramecium pentaurelia</name>
    <dbReference type="NCBI Taxonomy" id="43138"/>
    <lineage>
        <taxon>Eukaryota</taxon>
        <taxon>Sar</taxon>
        <taxon>Alveolata</taxon>
        <taxon>Ciliophora</taxon>
        <taxon>Intramacronucleata</taxon>
        <taxon>Oligohymenophorea</taxon>
        <taxon>Peniculida</taxon>
        <taxon>Parameciidae</taxon>
        <taxon>Paramecium</taxon>
    </lineage>
</organism>
<sequence>MKLIKKIFELGLSERGGSLGVTNSRKFYKNQNEKKKEDV</sequence>
<name>A0A8S1SS98_9CILI</name>
<dbReference type="AlphaFoldDB" id="A0A8S1SS98"/>
<proteinExistence type="predicted"/>
<reference evidence="1" key="1">
    <citation type="submission" date="2021-01" db="EMBL/GenBank/DDBJ databases">
        <authorList>
            <consortium name="Genoscope - CEA"/>
            <person name="William W."/>
        </authorList>
    </citation>
    <scope>NUCLEOTIDE SEQUENCE</scope>
</reference>
<evidence type="ECO:0000313" key="1">
    <source>
        <dbReference type="EMBL" id="CAD8142209.1"/>
    </source>
</evidence>
<comment type="caution">
    <text evidence="1">The sequence shown here is derived from an EMBL/GenBank/DDBJ whole genome shotgun (WGS) entry which is preliminary data.</text>
</comment>
<dbReference type="EMBL" id="CAJJDO010000011">
    <property type="protein sequence ID" value="CAD8142209.1"/>
    <property type="molecule type" value="Genomic_DNA"/>
</dbReference>
<dbReference type="Proteomes" id="UP000689195">
    <property type="component" value="Unassembled WGS sequence"/>
</dbReference>
<accession>A0A8S1SS98</accession>
<gene>
    <name evidence="1" type="ORF">PPENT_87.1.T0110017</name>
</gene>
<evidence type="ECO:0000313" key="2">
    <source>
        <dbReference type="Proteomes" id="UP000689195"/>
    </source>
</evidence>
<keyword evidence="2" id="KW-1185">Reference proteome</keyword>